<dbReference type="AlphaFoldDB" id="G7DUY5"/>
<feature type="compositionally biased region" description="Acidic residues" evidence="2">
    <location>
        <begin position="555"/>
        <end position="572"/>
    </location>
</feature>
<evidence type="ECO:0000313" key="3">
    <source>
        <dbReference type="EMBL" id="GAA94395.1"/>
    </source>
</evidence>
<name>G7DUY5_MIXOS</name>
<dbReference type="InParanoid" id="G7DUY5"/>
<reference evidence="3 4" key="1">
    <citation type="journal article" date="2011" name="J. Gen. Appl. Microbiol.">
        <title>Draft genome sequencing of the enigmatic basidiomycete Mixia osmundae.</title>
        <authorList>
            <person name="Nishida H."/>
            <person name="Nagatsuka Y."/>
            <person name="Sugiyama J."/>
        </authorList>
    </citation>
    <scope>NUCLEOTIDE SEQUENCE [LARGE SCALE GENOMIC DNA]</scope>
    <source>
        <strain evidence="4">CBS 9802 / IAM 14324 / JCM 22182 / KY 12970</strain>
    </source>
</reference>
<reference evidence="3 4" key="2">
    <citation type="journal article" date="2012" name="Open Biol.">
        <title>Characteristics of nucleosomes and linker DNA regions on the genome of the basidiomycete Mixia osmundae revealed by mono- and dinucleosome mapping.</title>
        <authorList>
            <person name="Nishida H."/>
            <person name="Kondo S."/>
            <person name="Matsumoto T."/>
            <person name="Suzuki Y."/>
            <person name="Yoshikawa H."/>
            <person name="Taylor T.D."/>
            <person name="Sugiyama J."/>
        </authorList>
    </citation>
    <scope>NUCLEOTIDE SEQUENCE [LARGE SCALE GENOMIC DNA]</scope>
    <source>
        <strain evidence="4">CBS 9802 / IAM 14324 / JCM 22182 / KY 12970</strain>
    </source>
</reference>
<feature type="region of interest" description="Disordered" evidence="2">
    <location>
        <begin position="32"/>
        <end position="62"/>
    </location>
</feature>
<sequence length="572" mass="62363">MVGRVRKASKRARGLDGLEPVAHVPKRAAIVQRGGRAKGASATRPDALPQVREEMSRPSNADLSGPERYALLASLYDEIVARTLQEHSVIEKRLCAALGLQSDTALDEERLQVFTEWLGTVQAYATEGRMTEFEADPPEEFQAYRQQHAAAVAAAAAAAANLPADPASHIRPNAAGATSVDRMDGADDDQSTPQARPHGLGQGQSTRTDVPVDPELLRLGPVALSSGNFGVSGDQRVPSAGSQADGQASSSSQQPGKRPPASSWREAFLRHIVDRGELYASVIKDPIKQQQLVKTTMDKAAAEEAEKAREEAEGTRKRKKVVDGNKTAGNNFKLLWRDEQGIVMSMTGKQSKWKQVLLRYCAPDGLSGSTNIASHTGLLPALTPMYKGPKTKTEKKKKAENYFCYRRYQDMGMIIKTEAILPGQFFVTFGARGDKIDNAASMAESAWCPATKKLHTGINYVHASADLMQDEKVREAILNAAEKIFEFGYNQRKIYTEEQRRLEDDEPIDDAVNGEQGTVSVAKYRALQRQLKVMRAALASAQTRAQTDHPGLESSSDDQDDQDDQDGSEASA</sequence>
<evidence type="ECO:0000256" key="1">
    <source>
        <dbReference type="SAM" id="Coils"/>
    </source>
</evidence>
<evidence type="ECO:0000256" key="2">
    <source>
        <dbReference type="SAM" id="MobiDB-lite"/>
    </source>
</evidence>
<accession>G7DUY5</accession>
<dbReference type="Proteomes" id="UP000009131">
    <property type="component" value="Unassembled WGS sequence"/>
</dbReference>
<proteinExistence type="predicted"/>
<feature type="region of interest" description="Disordered" evidence="2">
    <location>
        <begin position="227"/>
        <end position="263"/>
    </location>
</feature>
<keyword evidence="1" id="KW-0175">Coiled coil</keyword>
<protein>
    <submittedName>
        <fullName evidence="3">Uncharacterized protein</fullName>
    </submittedName>
</protein>
<feature type="coiled-coil region" evidence="1">
    <location>
        <begin position="293"/>
        <end position="322"/>
    </location>
</feature>
<organism evidence="3 4">
    <name type="scientific">Mixia osmundae (strain CBS 9802 / IAM 14324 / JCM 22182 / KY 12970)</name>
    <dbReference type="NCBI Taxonomy" id="764103"/>
    <lineage>
        <taxon>Eukaryota</taxon>
        <taxon>Fungi</taxon>
        <taxon>Dikarya</taxon>
        <taxon>Basidiomycota</taxon>
        <taxon>Pucciniomycotina</taxon>
        <taxon>Mixiomycetes</taxon>
        <taxon>Mixiales</taxon>
        <taxon>Mixiaceae</taxon>
        <taxon>Mixia</taxon>
    </lineage>
</organism>
<dbReference type="HOGENOM" id="CLU_508126_0_0_1"/>
<gene>
    <name evidence="3" type="primary">Mo01046</name>
    <name evidence="3" type="ORF">E5Q_01046</name>
</gene>
<dbReference type="EMBL" id="BABT02000033">
    <property type="protein sequence ID" value="GAA94395.1"/>
    <property type="molecule type" value="Genomic_DNA"/>
</dbReference>
<feature type="compositionally biased region" description="Low complexity" evidence="2">
    <location>
        <begin position="238"/>
        <end position="256"/>
    </location>
</feature>
<comment type="caution">
    <text evidence="3">The sequence shown here is derived from an EMBL/GenBank/DDBJ whole genome shotgun (WGS) entry which is preliminary data.</text>
</comment>
<evidence type="ECO:0000313" key="4">
    <source>
        <dbReference type="Proteomes" id="UP000009131"/>
    </source>
</evidence>
<feature type="region of interest" description="Disordered" evidence="2">
    <location>
        <begin position="164"/>
        <end position="210"/>
    </location>
</feature>
<feature type="region of interest" description="Disordered" evidence="2">
    <location>
        <begin position="539"/>
        <end position="572"/>
    </location>
</feature>
<keyword evidence="4" id="KW-1185">Reference proteome</keyword>